<evidence type="ECO:0000313" key="1">
    <source>
        <dbReference type="EMBL" id="GJT07966.1"/>
    </source>
</evidence>
<organism evidence="1 2">
    <name type="scientific">Tanacetum coccineum</name>
    <dbReference type="NCBI Taxonomy" id="301880"/>
    <lineage>
        <taxon>Eukaryota</taxon>
        <taxon>Viridiplantae</taxon>
        <taxon>Streptophyta</taxon>
        <taxon>Embryophyta</taxon>
        <taxon>Tracheophyta</taxon>
        <taxon>Spermatophyta</taxon>
        <taxon>Magnoliopsida</taxon>
        <taxon>eudicotyledons</taxon>
        <taxon>Gunneridae</taxon>
        <taxon>Pentapetalae</taxon>
        <taxon>asterids</taxon>
        <taxon>campanulids</taxon>
        <taxon>Asterales</taxon>
        <taxon>Asteraceae</taxon>
        <taxon>Asteroideae</taxon>
        <taxon>Anthemideae</taxon>
        <taxon>Anthemidinae</taxon>
        <taxon>Tanacetum</taxon>
    </lineage>
</organism>
<name>A0ABQ5B3E8_9ASTR</name>
<dbReference type="Proteomes" id="UP001151760">
    <property type="component" value="Unassembled WGS sequence"/>
</dbReference>
<sequence>MLYLKAVQNSGVPYVGNQNGLSVDPGIANQYGIGNVVTARAEGNGSYHEIKEVTVNCTLKDNLQQASTSGTQTGNASVYDSNGPAEFLVWNKVGEQ</sequence>
<evidence type="ECO:0000313" key="2">
    <source>
        <dbReference type="Proteomes" id="UP001151760"/>
    </source>
</evidence>
<accession>A0ABQ5B3E8</accession>
<reference evidence="1" key="1">
    <citation type="journal article" date="2022" name="Int. J. Mol. Sci.">
        <title>Draft Genome of Tanacetum Coccineum: Genomic Comparison of Closely Related Tanacetum-Family Plants.</title>
        <authorList>
            <person name="Yamashiro T."/>
            <person name="Shiraishi A."/>
            <person name="Nakayama K."/>
            <person name="Satake H."/>
        </authorList>
    </citation>
    <scope>NUCLEOTIDE SEQUENCE</scope>
</reference>
<comment type="caution">
    <text evidence="1">The sequence shown here is derived from an EMBL/GenBank/DDBJ whole genome shotgun (WGS) entry which is preliminary data.</text>
</comment>
<reference evidence="1" key="2">
    <citation type="submission" date="2022-01" db="EMBL/GenBank/DDBJ databases">
        <authorList>
            <person name="Yamashiro T."/>
            <person name="Shiraishi A."/>
            <person name="Satake H."/>
            <person name="Nakayama K."/>
        </authorList>
    </citation>
    <scope>NUCLEOTIDE SEQUENCE</scope>
</reference>
<keyword evidence="2" id="KW-1185">Reference proteome</keyword>
<protein>
    <submittedName>
        <fullName evidence="1">Uncharacterized protein</fullName>
    </submittedName>
</protein>
<gene>
    <name evidence="1" type="ORF">Tco_0842428</name>
</gene>
<dbReference type="EMBL" id="BQNB010012793">
    <property type="protein sequence ID" value="GJT07966.1"/>
    <property type="molecule type" value="Genomic_DNA"/>
</dbReference>
<proteinExistence type="predicted"/>